<accession>A0ABM1EML5</accession>
<evidence type="ECO:0000313" key="3">
    <source>
        <dbReference type="RefSeq" id="XP_014673436.1"/>
    </source>
</evidence>
<reference evidence="3" key="1">
    <citation type="submission" date="2025-08" db="UniProtKB">
        <authorList>
            <consortium name="RefSeq"/>
        </authorList>
    </citation>
    <scope>IDENTIFICATION</scope>
</reference>
<protein>
    <submittedName>
        <fullName evidence="3">Autophagy-related protein 20-like</fullName>
    </submittedName>
</protein>
<feature type="region of interest" description="Disordered" evidence="1">
    <location>
        <begin position="179"/>
        <end position="230"/>
    </location>
</feature>
<feature type="region of interest" description="Disordered" evidence="1">
    <location>
        <begin position="92"/>
        <end position="118"/>
    </location>
</feature>
<proteinExistence type="predicted"/>
<dbReference type="RefSeq" id="XP_014673436.1">
    <property type="nucleotide sequence ID" value="XM_014817950.1"/>
</dbReference>
<keyword evidence="2" id="KW-1185">Reference proteome</keyword>
<gene>
    <name evidence="3" type="primary">LOC106813733</name>
</gene>
<feature type="region of interest" description="Disordered" evidence="1">
    <location>
        <begin position="1"/>
        <end position="60"/>
    </location>
</feature>
<organism evidence="2 3">
    <name type="scientific">Priapulus caudatus</name>
    <name type="common">Priapulid worm</name>
    <dbReference type="NCBI Taxonomy" id="37621"/>
    <lineage>
        <taxon>Eukaryota</taxon>
        <taxon>Metazoa</taxon>
        <taxon>Ecdysozoa</taxon>
        <taxon>Scalidophora</taxon>
        <taxon>Priapulida</taxon>
        <taxon>Priapulimorpha</taxon>
        <taxon>Priapulimorphida</taxon>
        <taxon>Priapulidae</taxon>
        <taxon>Priapulus</taxon>
    </lineage>
</organism>
<evidence type="ECO:0000256" key="1">
    <source>
        <dbReference type="SAM" id="MobiDB-lite"/>
    </source>
</evidence>
<evidence type="ECO:0000313" key="2">
    <source>
        <dbReference type="Proteomes" id="UP000695022"/>
    </source>
</evidence>
<feature type="compositionally biased region" description="Gly residues" evidence="1">
    <location>
        <begin position="199"/>
        <end position="213"/>
    </location>
</feature>
<feature type="compositionally biased region" description="Low complexity" evidence="1">
    <location>
        <begin position="7"/>
        <end position="28"/>
    </location>
</feature>
<name>A0ABM1EML5_PRICU</name>
<dbReference type="GeneID" id="106813733"/>
<sequence length="230" mass="23625">MRDTHAGSSGISTLASSSSGSNESVPDSNPAPVTSVMTRHNLVKSQRKIEKINRSAQDVVDDIMSSYGKDAEEAESAAESFISGVAPLTKSTSSLATRRRCGSANRSGSDTTSAWSDSDAVGSLRVRALEDGVATYDGYDSLEELDDSLSESESQPTWPPEGAVNRAVLSALPTAVAGAENGNTRIGNNTRGEGERGGGGRGGGGGGGGGGGVILASTREQIRNERESFI</sequence>
<dbReference type="Proteomes" id="UP000695022">
    <property type="component" value="Unplaced"/>
</dbReference>
<feature type="compositionally biased region" description="Low complexity" evidence="1">
    <location>
        <begin position="107"/>
        <end position="118"/>
    </location>
</feature>
<feature type="compositionally biased region" description="Basic and acidic residues" evidence="1">
    <location>
        <begin position="220"/>
        <end position="230"/>
    </location>
</feature>
<feature type="compositionally biased region" description="Low complexity" evidence="1">
    <location>
        <begin position="180"/>
        <end position="191"/>
    </location>
</feature>